<gene>
    <name evidence="2" type="ORF">WMSIL1_LOCUS13071</name>
</gene>
<sequence length="217" mass="24520">MEGLKHFPEKSILRKPLCLNHEQTPSPTSMRKLTQKPVFECRIKTTFIIDDSDTSLSPTEIFEALHEDESDKRTPVDSQSRRRNWLRQAISVDGERVPGRLLHQCSLDHGYIRSGSSADEKAVQQNNQPDNTGDENDLEDLQSQRALVEAELRRQAKAPLGIKIRDLLASRSIIEDEDDEECENGKEVTNNSKEEIPTASAQTEEANDQNNAQVKEA</sequence>
<keyword evidence="3" id="KW-1185">Reference proteome</keyword>
<feature type="region of interest" description="Disordered" evidence="1">
    <location>
        <begin position="173"/>
        <end position="217"/>
    </location>
</feature>
<feature type="region of interest" description="Disordered" evidence="1">
    <location>
        <begin position="116"/>
        <end position="137"/>
    </location>
</feature>
<evidence type="ECO:0000256" key="1">
    <source>
        <dbReference type="SAM" id="MobiDB-lite"/>
    </source>
</evidence>
<dbReference type="Proteomes" id="UP000321570">
    <property type="component" value="Unassembled WGS sequence"/>
</dbReference>
<accession>A0A564Z8H2</accession>
<proteinExistence type="predicted"/>
<evidence type="ECO:0000313" key="2">
    <source>
        <dbReference type="EMBL" id="VUZ55178.1"/>
    </source>
</evidence>
<reference evidence="2 3" key="1">
    <citation type="submission" date="2019-07" db="EMBL/GenBank/DDBJ databases">
        <authorList>
            <person name="Jastrzebski P J."/>
            <person name="Paukszto L."/>
            <person name="Jastrzebski P J."/>
        </authorList>
    </citation>
    <scope>NUCLEOTIDE SEQUENCE [LARGE SCALE GENOMIC DNA]</scope>
    <source>
        <strain evidence="2 3">WMS-il1</strain>
    </source>
</reference>
<name>A0A564Z8H2_HYMDI</name>
<evidence type="ECO:0000313" key="3">
    <source>
        <dbReference type="Proteomes" id="UP000321570"/>
    </source>
</evidence>
<dbReference type="EMBL" id="CABIJS010000688">
    <property type="protein sequence ID" value="VUZ55178.1"/>
    <property type="molecule type" value="Genomic_DNA"/>
</dbReference>
<protein>
    <submittedName>
        <fullName evidence="2">Uncharacterized protein</fullName>
    </submittedName>
</protein>
<organism evidence="2 3">
    <name type="scientific">Hymenolepis diminuta</name>
    <name type="common">Rat tapeworm</name>
    <dbReference type="NCBI Taxonomy" id="6216"/>
    <lineage>
        <taxon>Eukaryota</taxon>
        <taxon>Metazoa</taxon>
        <taxon>Spiralia</taxon>
        <taxon>Lophotrochozoa</taxon>
        <taxon>Platyhelminthes</taxon>
        <taxon>Cestoda</taxon>
        <taxon>Eucestoda</taxon>
        <taxon>Cyclophyllidea</taxon>
        <taxon>Hymenolepididae</taxon>
        <taxon>Hymenolepis</taxon>
    </lineage>
</organism>
<dbReference type="AlphaFoldDB" id="A0A564Z8H2"/>
<feature type="compositionally biased region" description="Polar residues" evidence="1">
    <location>
        <begin position="199"/>
        <end position="217"/>
    </location>
</feature>